<evidence type="ECO:0000256" key="1">
    <source>
        <dbReference type="SAM" id="MobiDB-lite"/>
    </source>
</evidence>
<comment type="caution">
    <text evidence="2">The sequence shown here is derived from an EMBL/GenBank/DDBJ whole genome shotgun (WGS) entry which is preliminary data.</text>
</comment>
<feature type="compositionally biased region" description="Basic and acidic residues" evidence="1">
    <location>
        <begin position="198"/>
        <end position="213"/>
    </location>
</feature>
<name>A0A1D3D2F3_9EIME</name>
<dbReference type="VEuPathDB" id="ToxoDB:cyc_05570"/>
<dbReference type="VEuPathDB" id="ToxoDB:LOC34621906"/>
<dbReference type="AlphaFoldDB" id="A0A1D3D2F3"/>
<dbReference type="EMBL" id="JROU02001031">
    <property type="protein sequence ID" value="OEH77627.1"/>
    <property type="molecule type" value="Genomic_DNA"/>
</dbReference>
<dbReference type="InParanoid" id="A0A1D3D2F3"/>
<accession>A0A1D3D2F3</accession>
<gene>
    <name evidence="2" type="ORF">cyc_05570</name>
</gene>
<reference evidence="2 3" key="1">
    <citation type="journal article" date="2016" name="BMC Genomics">
        <title>Comparative genomics reveals Cyclospora cayetanensis possesses coccidia-like metabolism and invasion components but unique surface antigens.</title>
        <authorList>
            <person name="Liu S."/>
            <person name="Wang L."/>
            <person name="Zheng H."/>
            <person name="Xu Z."/>
            <person name="Roellig D.M."/>
            <person name="Li N."/>
            <person name="Frace M.A."/>
            <person name="Tang K."/>
            <person name="Arrowood M.J."/>
            <person name="Moss D.M."/>
            <person name="Zhang L."/>
            <person name="Feng Y."/>
            <person name="Xiao L."/>
        </authorList>
    </citation>
    <scope>NUCLEOTIDE SEQUENCE [LARGE SCALE GENOMIC DNA]</scope>
    <source>
        <strain evidence="2 3">CHN_HEN01</strain>
    </source>
</reference>
<feature type="compositionally biased region" description="Low complexity" evidence="1">
    <location>
        <begin position="326"/>
        <end position="342"/>
    </location>
</feature>
<feature type="compositionally biased region" description="Acidic residues" evidence="1">
    <location>
        <begin position="183"/>
        <end position="194"/>
    </location>
</feature>
<feature type="region of interest" description="Disordered" evidence="1">
    <location>
        <begin position="273"/>
        <end position="342"/>
    </location>
</feature>
<evidence type="ECO:0000313" key="3">
    <source>
        <dbReference type="Proteomes" id="UP000095192"/>
    </source>
</evidence>
<sequence length="342" mass="37205">MVFSEIRKEVLKEVVPPEEAAEAADTEEGEEAEKTTDAEAEALLSELVAEETVHWLSPLKRIALQPEMRVLFELLSRMSARRGGWRLLPSLLLRELSQQLKEMVVLTSGTNTNSVQRESFSTAAAALEAAAQQLPRVWLQQQQQLLELFASDAYVLRKALLECIKILIIKAFRVCDCEEETESGDAEEAGDLGEVETAADRGQRRAEPSRKAQVEFEDDFLESEGEAGASEAHTTLPAGRETSWCLKVLGELLERGTLSASAVATVAAAATERVRDKSSLQQQRALEASAVPDTAGRDYPQASANSDIPTPVATGEATASPLNPRQAPTAPTAQPQHPQHPE</sequence>
<keyword evidence="3" id="KW-1185">Reference proteome</keyword>
<organism evidence="2 3">
    <name type="scientific">Cyclospora cayetanensis</name>
    <dbReference type="NCBI Taxonomy" id="88456"/>
    <lineage>
        <taxon>Eukaryota</taxon>
        <taxon>Sar</taxon>
        <taxon>Alveolata</taxon>
        <taxon>Apicomplexa</taxon>
        <taxon>Conoidasida</taxon>
        <taxon>Coccidia</taxon>
        <taxon>Eucoccidiorida</taxon>
        <taxon>Eimeriorina</taxon>
        <taxon>Eimeriidae</taxon>
        <taxon>Cyclospora</taxon>
    </lineage>
</organism>
<dbReference type="Proteomes" id="UP000095192">
    <property type="component" value="Unassembled WGS sequence"/>
</dbReference>
<evidence type="ECO:0000313" key="2">
    <source>
        <dbReference type="EMBL" id="OEH77627.1"/>
    </source>
</evidence>
<feature type="region of interest" description="Disordered" evidence="1">
    <location>
        <begin position="183"/>
        <end position="213"/>
    </location>
</feature>
<proteinExistence type="predicted"/>
<protein>
    <submittedName>
        <fullName evidence="2">Uncharacterized protein</fullName>
    </submittedName>
</protein>